<evidence type="ECO:0000256" key="2">
    <source>
        <dbReference type="SAM" id="MobiDB-lite"/>
    </source>
</evidence>
<dbReference type="CDD" id="cd00067">
    <property type="entry name" value="GAL4"/>
    <property type="match status" value="1"/>
</dbReference>
<dbReference type="SMART" id="SM00066">
    <property type="entry name" value="GAL4"/>
    <property type="match status" value="1"/>
</dbReference>
<protein>
    <recommendedName>
        <fullName evidence="3">Zn(2)-C6 fungal-type domain-containing protein</fullName>
    </recommendedName>
</protein>
<dbReference type="InterPro" id="IPR001138">
    <property type="entry name" value="Zn2Cys6_DnaBD"/>
</dbReference>
<evidence type="ECO:0000313" key="4">
    <source>
        <dbReference type="EMBL" id="KAL1879895.1"/>
    </source>
</evidence>
<feature type="compositionally biased region" description="Pro residues" evidence="2">
    <location>
        <begin position="86"/>
        <end position="140"/>
    </location>
</feature>
<evidence type="ECO:0000313" key="5">
    <source>
        <dbReference type="Proteomes" id="UP001586593"/>
    </source>
</evidence>
<evidence type="ECO:0000256" key="1">
    <source>
        <dbReference type="ARBA" id="ARBA00023242"/>
    </source>
</evidence>
<feature type="region of interest" description="Disordered" evidence="2">
    <location>
        <begin position="677"/>
        <end position="737"/>
    </location>
</feature>
<dbReference type="PROSITE" id="PS50048">
    <property type="entry name" value="ZN2_CY6_FUNGAL_2"/>
    <property type="match status" value="1"/>
</dbReference>
<feature type="domain" description="Zn(2)-C6 fungal-type" evidence="3">
    <location>
        <begin position="291"/>
        <end position="320"/>
    </location>
</feature>
<evidence type="ECO:0000259" key="3">
    <source>
        <dbReference type="PROSITE" id="PS50048"/>
    </source>
</evidence>
<name>A0ABR3XV56_9PEZI</name>
<dbReference type="InterPro" id="IPR053181">
    <property type="entry name" value="EcdB-like_regulator"/>
</dbReference>
<dbReference type="SUPFAM" id="SSF57701">
    <property type="entry name" value="Zn2/Cys6 DNA-binding domain"/>
    <property type="match status" value="1"/>
</dbReference>
<organism evidence="4 5">
    <name type="scientific">Phialemonium thermophilum</name>
    <dbReference type="NCBI Taxonomy" id="223376"/>
    <lineage>
        <taxon>Eukaryota</taxon>
        <taxon>Fungi</taxon>
        <taxon>Dikarya</taxon>
        <taxon>Ascomycota</taxon>
        <taxon>Pezizomycotina</taxon>
        <taxon>Sordariomycetes</taxon>
        <taxon>Sordariomycetidae</taxon>
        <taxon>Cephalothecales</taxon>
        <taxon>Cephalothecaceae</taxon>
        <taxon>Phialemonium</taxon>
    </lineage>
</organism>
<feature type="compositionally biased region" description="Low complexity" evidence="2">
    <location>
        <begin position="1129"/>
        <end position="1147"/>
    </location>
</feature>
<keyword evidence="1" id="KW-0539">Nucleus</keyword>
<reference evidence="4 5" key="1">
    <citation type="journal article" date="2024" name="Commun. Biol.">
        <title>Comparative genomic analysis of thermophilic fungi reveals convergent evolutionary adaptations and gene losses.</title>
        <authorList>
            <person name="Steindorff A.S."/>
            <person name="Aguilar-Pontes M.V."/>
            <person name="Robinson A.J."/>
            <person name="Andreopoulos B."/>
            <person name="LaButti K."/>
            <person name="Kuo A."/>
            <person name="Mondo S."/>
            <person name="Riley R."/>
            <person name="Otillar R."/>
            <person name="Haridas S."/>
            <person name="Lipzen A."/>
            <person name="Grimwood J."/>
            <person name="Schmutz J."/>
            <person name="Clum A."/>
            <person name="Reid I.D."/>
            <person name="Moisan M.C."/>
            <person name="Butler G."/>
            <person name="Nguyen T.T.M."/>
            <person name="Dewar K."/>
            <person name="Conant G."/>
            <person name="Drula E."/>
            <person name="Henrissat B."/>
            <person name="Hansel C."/>
            <person name="Singer S."/>
            <person name="Hutchinson M.I."/>
            <person name="de Vries R.P."/>
            <person name="Natvig D.O."/>
            <person name="Powell A.J."/>
            <person name="Tsang A."/>
            <person name="Grigoriev I.V."/>
        </authorList>
    </citation>
    <scope>NUCLEOTIDE SEQUENCE [LARGE SCALE GENOMIC DNA]</scope>
    <source>
        <strain evidence="4 5">ATCC 24622</strain>
    </source>
</reference>
<dbReference type="PROSITE" id="PS00463">
    <property type="entry name" value="ZN2_CY6_FUNGAL_1"/>
    <property type="match status" value="1"/>
</dbReference>
<dbReference type="EMBL" id="JAZHXJ010000039">
    <property type="protein sequence ID" value="KAL1879895.1"/>
    <property type="molecule type" value="Genomic_DNA"/>
</dbReference>
<feature type="region of interest" description="Disordered" evidence="2">
    <location>
        <begin position="612"/>
        <end position="642"/>
    </location>
</feature>
<gene>
    <name evidence="4" type="ORF">VTK73DRAFT_6707</name>
</gene>
<sequence>MDQGPPDSKRPRLFTGPSWSGGSFPRSSLLHPPESPTSTQLPYHNPQPPAPYQPSHPFSRPTEHPHPPPPATHRHPNSHAQHHSHPLPPPTAGPPPPPPPPPQSYTPHQSQPPPPYHSQGPPPLPPPPPSHHGPAPPRPPSADHLDDRRYREADRYPAMQDQRQPPPSPAHPVYPGYSPRDNLVKPDPAEDTLPQLRRPHSTGGAPESLPGPPHPVHIPQPPQQEDRKHMSYDGGLQNVPYRQPSYPPPPSIPQTPSYEYPPQYGPPQAEMHFPIPITATSRRKAQRASQACDSCRQLKAKCDETKPCKSCREKKLECKYRDPVPKQQDKIAADTLEGIMMIRTVLTSMERRLRRMERHVFRRDRSPNLGADGPPEGSASSADLSEGASPSSLSEAMTEQVLAHETEPPPIDTFEARKITRQIVDEDDREVEPGVPVAPKKPSIPLNHTTQAALLLKWRSIRNLVQHHLVRENIRYIEEFPLREEQRRGLLRVFGRGEGQDVSRGDKDGLLDPSIADGYSDVGAPSPADCWGAIGSLTPPPSTSAKGVILQNVDLSEAVVWKCVKSYEENIQNMHPLIIPQELYAMVKVFLEGVQALGNTPKTVGIAKFATQQPEVGSKRKRQSSPGLDVGDVAGSSSKPAKPALQRSITNALVLLVIALGKICLCKDKKLPEPVLTNEPSLSSPLARNAQLTSPIQSSRPSISSNSQTSGLPSPKENTSSSRRASFQGGSTASVRTGPSVKRNIDIIPGLGYFALATDIMGAQLAGSTMRHVYAYILAGLYHGQLGRVVESYAYIRQACYAVQVKMRPSLHRFAKLQESSPFSTTVVTEKTDNQLIFAFWSCLQLESDIIAELPLPQSNILAYEELMPLPNLDLAREHGFDTRVLLSYKTQLYLRRKLNDAHQLLYNPEHEDDKTNFEKMILYLEDALDMRFIADDFKFNLDDPPAKDFLSARLRAKYWGARVITFRPFVQRILEFNAKSTQGTGDLHDELDFGDKIAGPTLGPEIRSREDIDDKVLRYAGMGVQALVESTRAFHGLEDKRFVVTNVFGTAHAQWGNLLTLAAVYKDPILCQFVSERLLRSLFAKTIQFFQIISHSSSALAIDMRILQGLNRELWSSRNVEMTDAGPNSSFSSNTSSQGPVTTPIAAIPPPMSVPPPPVGEFLAPALPVHEPT</sequence>
<dbReference type="Pfam" id="PF00172">
    <property type="entry name" value="Zn_clus"/>
    <property type="match status" value="1"/>
</dbReference>
<comment type="caution">
    <text evidence="4">The sequence shown here is derived from an EMBL/GenBank/DDBJ whole genome shotgun (WGS) entry which is preliminary data.</text>
</comment>
<feature type="compositionally biased region" description="Pro residues" evidence="2">
    <location>
        <begin position="209"/>
        <end position="222"/>
    </location>
</feature>
<dbReference type="PANTHER" id="PTHR47785">
    <property type="entry name" value="ZN(II)2CYS6 TRANSCRIPTION FACTOR (EUROFUNG)-RELATED-RELATED"/>
    <property type="match status" value="1"/>
</dbReference>
<feature type="compositionally biased region" description="Basic and acidic residues" evidence="2">
    <location>
        <begin position="141"/>
        <end position="155"/>
    </location>
</feature>
<feature type="region of interest" description="Disordered" evidence="2">
    <location>
        <begin position="1"/>
        <end position="271"/>
    </location>
</feature>
<dbReference type="PANTHER" id="PTHR47785:SF4">
    <property type="entry name" value="ZN(II)2CYS6 TRANSCRIPTION FACTOR (EUROFUNG)"/>
    <property type="match status" value="1"/>
</dbReference>
<keyword evidence="5" id="KW-1185">Reference proteome</keyword>
<feature type="compositionally biased region" description="Pro residues" evidence="2">
    <location>
        <begin position="45"/>
        <end position="54"/>
    </location>
</feature>
<feature type="compositionally biased region" description="Polar residues" evidence="2">
    <location>
        <begin position="378"/>
        <end position="397"/>
    </location>
</feature>
<feature type="compositionally biased region" description="Pro residues" evidence="2">
    <location>
        <begin position="1148"/>
        <end position="1160"/>
    </location>
</feature>
<feature type="compositionally biased region" description="Basic residues" evidence="2">
    <location>
        <begin position="72"/>
        <end position="85"/>
    </location>
</feature>
<accession>A0ABR3XV56</accession>
<dbReference type="InterPro" id="IPR036864">
    <property type="entry name" value="Zn2-C6_fun-type_DNA-bd_sf"/>
</dbReference>
<feature type="compositionally biased region" description="Polar residues" evidence="2">
    <location>
        <begin position="716"/>
        <end position="737"/>
    </location>
</feature>
<dbReference type="Gene3D" id="4.10.240.10">
    <property type="entry name" value="Zn(2)-C6 fungal-type DNA-binding domain"/>
    <property type="match status" value="1"/>
</dbReference>
<feature type="compositionally biased region" description="Low complexity" evidence="2">
    <location>
        <begin position="693"/>
        <end position="710"/>
    </location>
</feature>
<proteinExistence type="predicted"/>
<feature type="compositionally biased region" description="Polar residues" evidence="2">
    <location>
        <begin position="678"/>
        <end position="692"/>
    </location>
</feature>
<dbReference type="Proteomes" id="UP001586593">
    <property type="component" value="Unassembled WGS sequence"/>
</dbReference>
<feature type="region of interest" description="Disordered" evidence="2">
    <location>
        <begin position="358"/>
        <end position="409"/>
    </location>
</feature>
<feature type="region of interest" description="Disordered" evidence="2">
    <location>
        <begin position="1126"/>
        <end position="1160"/>
    </location>
</feature>